<feature type="domain" description="Double zinc ribbon" evidence="3">
    <location>
        <begin position="10"/>
        <end position="69"/>
    </location>
</feature>
<keyword evidence="5" id="KW-1185">Reference proteome</keyword>
<dbReference type="Proteomes" id="UP001195941">
    <property type="component" value="Unassembled WGS sequence"/>
</dbReference>
<protein>
    <submittedName>
        <fullName evidence="4">ComF family protein</fullName>
    </submittedName>
</protein>
<evidence type="ECO:0000256" key="1">
    <source>
        <dbReference type="ARBA" id="ARBA00008007"/>
    </source>
</evidence>
<dbReference type="RefSeq" id="WP_212699971.1">
    <property type="nucleotide sequence ID" value="NZ_JADMKU010000003.1"/>
</dbReference>
<sequence length="243" mass="26479">MAWQKIQTALRVIYPPRCLNCGDMVESAFGLCGPCRRDTPFIGGLTCEACGAPLPGEAGGDAVLCDDCLRVPRPWARGRAALLYQDNGRKLVLALKHGDRHDIVRPAAQWMLAAAGPILTRDMLVAPVPLHWLRLARRRFNQSALLAERVAQLAGYEYCPDLLQRYRATRSTKGQGVEERFATMQRAIRAHPRNAGRIAGRHVLLIDDVMTTGATLSATAEACLAANATQVSVLLLARVAKSS</sequence>
<dbReference type="Pfam" id="PF18912">
    <property type="entry name" value="DZR_2"/>
    <property type="match status" value="1"/>
</dbReference>
<reference evidence="4 5" key="1">
    <citation type="journal article" date="2021" name="Arch. Microbiol.">
        <title>Thalassobius aquimarinus sp. nov., isolated from the Sea of Japan seashore.</title>
        <authorList>
            <person name="Kurilenko V.V."/>
            <person name="Romanenko L.A."/>
            <person name="Chernysheva N.Y."/>
            <person name="Velansky P.V."/>
            <person name="Tekutyeva L.A."/>
            <person name="Isaeva M.P."/>
            <person name="Mikhailov V.V."/>
        </authorList>
    </citation>
    <scope>NUCLEOTIDE SEQUENCE [LARGE SCALE GENOMIC DNA]</scope>
    <source>
        <strain evidence="4 5">KMM 8518</strain>
    </source>
</reference>
<evidence type="ECO:0000259" key="3">
    <source>
        <dbReference type="Pfam" id="PF18912"/>
    </source>
</evidence>
<comment type="similarity">
    <text evidence="1">Belongs to the ComF/GntX family.</text>
</comment>
<dbReference type="Pfam" id="PF00156">
    <property type="entry name" value="Pribosyltran"/>
    <property type="match status" value="1"/>
</dbReference>
<dbReference type="InterPro" id="IPR044005">
    <property type="entry name" value="DZR_2"/>
</dbReference>
<comment type="caution">
    <text evidence="4">The sequence shown here is derived from an EMBL/GenBank/DDBJ whole genome shotgun (WGS) entry which is preliminary data.</text>
</comment>
<dbReference type="Gene3D" id="3.40.50.2020">
    <property type="match status" value="1"/>
</dbReference>
<dbReference type="CDD" id="cd06223">
    <property type="entry name" value="PRTases_typeI"/>
    <property type="match status" value="1"/>
</dbReference>
<dbReference type="InterPro" id="IPR051910">
    <property type="entry name" value="ComF/GntX_DNA_util-trans"/>
</dbReference>
<proteinExistence type="inferred from homology"/>
<feature type="domain" description="Phosphoribosyltransferase" evidence="2">
    <location>
        <begin position="180"/>
        <end position="238"/>
    </location>
</feature>
<dbReference type="PANTHER" id="PTHR47505:SF1">
    <property type="entry name" value="DNA UTILIZATION PROTEIN YHGH"/>
    <property type="match status" value="1"/>
</dbReference>
<gene>
    <name evidence="4" type="ORF">IT775_04860</name>
</gene>
<evidence type="ECO:0000313" key="4">
    <source>
        <dbReference type="EMBL" id="MBR9650456.1"/>
    </source>
</evidence>
<accession>A0ABS5HNS4</accession>
<evidence type="ECO:0000313" key="5">
    <source>
        <dbReference type="Proteomes" id="UP001195941"/>
    </source>
</evidence>
<dbReference type="InterPro" id="IPR000836">
    <property type="entry name" value="PRTase_dom"/>
</dbReference>
<name>A0ABS5HNS4_9RHOB</name>
<dbReference type="SUPFAM" id="SSF53271">
    <property type="entry name" value="PRTase-like"/>
    <property type="match status" value="1"/>
</dbReference>
<evidence type="ECO:0000259" key="2">
    <source>
        <dbReference type="Pfam" id="PF00156"/>
    </source>
</evidence>
<dbReference type="EMBL" id="JADMKU010000003">
    <property type="protein sequence ID" value="MBR9650456.1"/>
    <property type="molecule type" value="Genomic_DNA"/>
</dbReference>
<organism evidence="4 5">
    <name type="scientific">Thalassovita aquimarina</name>
    <dbReference type="NCBI Taxonomy" id="2785917"/>
    <lineage>
        <taxon>Bacteria</taxon>
        <taxon>Pseudomonadati</taxon>
        <taxon>Pseudomonadota</taxon>
        <taxon>Alphaproteobacteria</taxon>
        <taxon>Rhodobacterales</taxon>
        <taxon>Roseobacteraceae</taxon>
        <taxon>Thalassovita</taxon>
    </lineage>
</organism>
<dbReference type="InterPro" id="IPR029057">
    <property type="entry name" value="PRTase-like"/>
</dbReference>
<dbReference type="PANTHER" id="PTHR47505">
    <property type="entry name" value="DNA UTILIZATION PROTEIN YHGH"/>
    <property type="match status" value="1"/>
</dbReference>